<evidence type="ECO:0000313" key="4">
    <source>
        <dbReference type="EMBL" id="SMX27302.1"/>
    </source>
</evidence>
<dbReference type="OrthoDB" id="5461326at2"/>
<evidence type="ECO:0000256" key="2">
    <source>
        <dbReference type="SAM" id="MobiDB-lite"/>
    </source>
</evidence>
<evidence type="ECO:0008006" key="6">
    <source>
        <dbReference type="Google" id="ProtNLM"/>
    </source>
</evidence>
<gene>
    <name evidence="4" type="ORF">TRP8649_01405</name>
</gene>
<reference evidence="5" key="1">
    <citation type="submission" date="2017-05" db="EMBL/GenBank/DDBJ databases">
        <authorList>
            <person name="Rodrigo-Torres L."/>
            <person name="Arahal R. D."/>
            <person name="Lucena T."/>
        </authorList>
    </citation>
    <scope>NUCLEOTIDE SEQUENCE [LARGE SCALE GENOMIC DNA]</scope>
    <source>
        <strain evidence="5">CECT 8649</strain>
    </source>
</reference>
<protein>
    <recommendedName>
        <fullName evidence="6">Phage-related minor tail protein</fullName>
    </recommendedName>
</protein>
<feature type="coiled-coil region" evidence="1">
    <location>
        <begin position="33"/>
        <end position="91"/>
    </location>
</feature>
<dbReference type="Proteomes" id="UP000225972">
    <property type="component" value="Unassembled WGS sequence"/>
</dbReference>
<dbReference type="PANTHER" id="PTHR37813:SF1">
    <property type="entry name" value="FELS-2 PROPHAGE PROTEIN"/>
    <property type="match status" value="1"/>
</dbReference>
<keyword evidence="3" id="KW-0472">Membrane</keyword>
<keyword evidence="5" id="KW-1185">Reference proteome</keyword>
<keyword evidence="3" id="KW-0812">Transmembrane</keyword>
<feature type="transmembrane region" description="Helical" evidence="3">
    <location>
        <begin position="432"/>
        <end position="450"/>
    </location>
</feature>
<sequence>MSSKNQRLNATITVGAALEGSVKRNIGFLKSGLEQVGDSIKKVERRQKELDRQRAVLKKQGKSVEELDREYQDLERTLNDLRRAQERWNRAAKASRRVGATFNSMASDIGRNARRIAVGAGLAGGAIFGVASSTAELGDNVAKTADKLGIGIETLQELRYAAERSGVATATFDGALEKMTKNIGLALEGTGAQKDALDALGLSAENLAAMSPEAALAAIADSLQGIDSNAEKAALASDLLGRSGISMLNMLRGGSEGLEQLREDARRTGYVLTEQAARDAEVFQDTLLDTELALKGLKNTVGAALMPVVTKAMKRVGDALIDNREGIIKWSEDFASGVERVLPLVGEVFAGISRVSSIVWGVVEGTAEMVGGWENFGVVIGAVLAARTVTRVVKFGAAVFSFGKALIGLQGVLPLVAGGLRAIGVAMMMNPIGLAVAGIAAAGAVIYANWDKLAPWFKGMWGDVKKTFNGFSNFVGGVFTGDMDRAAHGLETMWTGLEGAFDRTLATIGDAFAWNYENVIKPVTDKLGLTEPIENQWKMFKTAHGAVLSGVGDNFQSTWTAKIKPVIAGLVDTESIRLAWDGLKANLNPTISGIGISFDATWTAFIKPVIDGLKATGGIAGAWEAAKAALDPVLTWIGQKFDSVMAFIKPVIEALTWTMDNAKKAGSAISEAVGMGRKSSVLDSNPGGNKKPGQPSGMDRLRGNIPPSMQPGSAVTKRALGGPFNPGWTLTGELGPELKFENRAGYVADNRAMRQLADYAGKVGSVIGGRSKRLTAPSGLSERVNALFSKAATMAQSAAAQAVTQHVTKNYTIHAANADAYEVVRLLKQEDKRDHHNGLFDRVPATGLHGR</sequence>
<dbReference type="AlphaFoldDB" id="A0A238JBG9"/>
<feature type="region of interest" description="Disordered" evidence="2">
    <location>
        <begin position="679"/>
        <end position="720"/>
    </location>
</feature>
<feature type="transmembrane region" description="Helical" evidence="3">
    <location>
        <begin position="395"/>
        <end position="420"/>
    </location>
</feature>
<dbReference type="EMBL" id="FXXP01000001">
    <property type="protein sequence ID" value="SMX27302.1"/>
    <property type="molecule type" value="Genomic_DNA"/>
</dbReference>
<keyword evidence="1" id="KW-0175">Coiled coil</keyword>
<dbReference type="PANTHER" id="PTHR37813">
    <property type="entry name" value="FELS-2 PROPHAGE PROTEIN"/>
    <property type="match status" value="1"/>
</dbReference>
<organism evidence="4 5">
    <name type="scientific">Pelagimonas phthalicica</name>
    <dbReference type="NCBI Taxonomy" id="1037362"/>
    <lineage>
        <taxon>Bacteria</taxon>
        <taxon>Pseudomonadati</taxon>
        <taxon>Pseudomonadota</taxon>
        <taxon>Alphaproteobacteria</taxon>
        <taxon>Rhodobacterales</taxon>
        <taxon>Roseobacteraceae</taxon>
        <taxon>Pelagimonas</taxon>
    </lineage>
</organism>
<keyword evidence="3" id="KW-1133">Transmembrane helix</keyword>
<proteinExistence type="predicted"/>
<evidence type="ECO:0000313" key="5">
    <source>
        <dbReference type="Proteomes" id="UP000225972"/>
    </source>
</evidence>
<accession>A0A238JBG9</accession>
<dbReference type="RefSeq" id="WP_099243465.1">
    <property type="nucleotide sequence ID" value="NZ_FXXP01000001.1"/>
</dbReference>
<name>A0A238JBG9_9RHOB</name>
<evidence type="ECO:0000256" key="3">
    <source>
        <dbReference type="SAM" id="Phobius"/>
    </source>
</evidence>
<evidence type="ECO:0000256" key="1">
    <source>
        <dbReference type="SAM" id="Coils"/>
    </source>
</evidence>